<sequence length="379" mass="42277">MEKKKLRVGLVGYGFMGRTHANAYKSVGNFFDSGHAPELTAVCARNGERAKAFAEQWDVNSIETDWRKMVARDDIDLIDIASPNDTHKDIAIAAAQAGKMVMCEKPLGRNAAESKDMVEAVEKAGVANMVWYNYRRVPAVTLAKQLIDEGRLGRIFHYRAKFLQDWTIASDLPQGGEGLWRLDKEIAGSGVTGDLLAHCIDTAMWLNGAIDSVTGMTETFIKERVHTIKGGVQKVTIDDASAFLARFANGSLATFEATRYARGHKALYTLEINGEHASIFWDLHDLHRLEFFDHNDEGRTRGWRSVHVTDGDHPYMDHWWVPGLQIGYEHTFIHQVADFLKGLDEGQPAAPTFRDALATDLVTDAVLKSAETGQWESTR</sequence>
<organism evidence="4">
    <name type="scientific">hydrothermal vent metagenome</name>
    <dbReference type="NCBI Taxonomy" id="652676"/>
    <lineage>
        <taxon>unclassified sequences</taxon>
        <taxon>metagenomes</taxon>
        <taxon>ecological metagenomes</taxon>
    </lineage>
</organism>
<evidence type="ECO:0000256" key="1">
    <source>
        <dbReference type="ARBA" id="ARBA00023002"/>
    </source>
</evidence>
<dbReference type="SUPFAM" id="SSF51735">
    <property type="entry name" value="NAD(P)-binding Rossmann-fold domains"/>
    <property type="match status" value="1"/>
</dbReference>
<dbReference type="InterPro" id="IPR050463">
    <property type="entry name" value="Gfo/Idh/MocA_oxidrdct_glycsds"/>
</dbReference>
<dbReference type="GO" id="GO:0000166">
    <property type="term" value="F:nucleotide binding"/>
    <property type="evidence" value="ECO:0007669"/>
    <property type="project" value="InterPro"/>
</dbReference>
<dbReference type="Gene3D" id="3.40.50.720">
    <property type="entry name" value="NAD(P)-binding Rossmann-like Domain"/>
    <property type="match status" value="1"/>
</dbReference>
<dbReference type="Pfam" id="PF01408">
    <property type="entry name" value="GFO_IDH_MocA"/>
    <property type="match status" value="1"/>
</dbReference>
<feature type="domain" description="GFO/IDH/MocA-like oxidoreductase" evidence="3">
    <location>
        <begin position="142"/>
        <end position="279"/>
    </location>
</feature>
<dbReference type="Gene3D" id="3.30.360.10">
    <property type="entry name" value="Dihydrodipicolinate Reductase, domain 2"/>
    <property type="match status" value="1"/>
</dbReference>
<dbReference type="InterPro" id="IPR055170">
    <property type="entry name" value="GFO_IDH_MocA-like_dom"/>
</dbReference>
<dbReference type="EMBL" id="UOEM01000105">
    <property type="protein sequence ID" value="VAW17548.1"/>
    <property type="molecule type" value="Genomic_DNA"/>
</dbReference>
<evidence type="ECO:0000259" key="3">
    <source>
        <dbReference type="Pfam" id="PF22725"/>
    </source>
</evidence>
<reference evidence="4" key="1">
    <citation type="submission" date="2018-06" db="EMBL/GenBank/DDBJ databases">
        <authorList>
            <person name="Zhirakovskaya E."/>
        </authorList>
    </citation>
    <scope>NUCLEOTIDE SEQUENCE</scope>
</reference>
<dbReference type="AlphaFoldDB" id="A0A3B0THY0"/>
<protein>
    <submittedName>
        <fullName evidence="4">Myo-inositol 2-dehydrogenase</fullName>
        <ecNumber evidence="4">1.1.1.18</ecNumber>
    </submittedName>
</protein>
<keyword evidence="1 4" id="KW-0560">Oxidoreductase</keyword>
<feature type="domain" description="Gfo/Idh/MocA-like oxidoreductase N-terminal" evidence="2">
    <location>
        <begin position="6"/>
        <end position="130"/>
    </location>
</feature>
<name>A0A3B0THY0_9ZZZZ</name>
<dbReference type="InterPro" id="IPR036291">
    <property type="entry name" value="NAD(P)-bd_dom_sf"/>
</dbReference>
<proteinExistence type="predicted"/>
<dbReference type="GO" id="GO:0050112">
    <property type="term" value="F:inositol 2-dehydrogenase (NAD+) activity"/>
    <property type="evidence" value="ECO:0007669"/>
    <property type="project" value="UniProtKB-EC"/>
</dbReference>
<accession>A0A3B0THY0</accession>
<dbReference type="InterPro" id="IPR000683">
    <property type="entry name" value="Gfo/Idh/MocA-like_OxRdtase_N"/>
</dbReference>
<gene>
    <name evidence="4" type="ORF">MNBD_ALPHA09-512</name>
</gene>
<dbReference type="EC" id="1.1.1.18" evidence="4"/>
<dbReference type="SUPFAM" id="SSF55347">
    <property type="entry name" value="Glyceraldehyde-3-phosphate dehydrogenase-like, C-terminal domain"/>
    <property type="match status" value="1"/>
</dbReference>
<evidence type="ECO:0000313" key="4">
    <source>
        <dbReference type="EMBL" id="VAW17548.1"/>
    </source>
</evidence>
<dbReference type="Pfam" id="PF22725">
    <property type="entry name" value="GFO_IDH_MocA_C3"/>
    <property type="match status" value="1"/>
</dbReference>
<evidence type="ECO:0000259" key="2">
    <source>
        <dbReference type="Pfam" id="PF01408"/>
    </source>
</evidence>
<dbReference type="PANTHER" id="PTHR43818">
    <property type="entry name" value="BCDNA.GH03377"/>
    <property type="match status" value="1"/>
</dbReference>
<dbReference type="PANTHER" id="PTHR43818:SF11">
    <property type="entry name" value="BCDNA.GH03377"/>
    <property type="match status" value="1"/>
</dbReference>